<evidence type="ECO:0000256" key="1">
    <source>
        <dbReference type="SAM" id="MobiDB-lite"/>
    </source>
</evidence>
<dbReference type="eggNOG" id="ENOG502S0FX">
    <property type="taxonomic scope" value="Eukaryota"/>
</dbReference>
<dbReference type="EMBL" id="KI536726">
    <property type="protein sequence ID" value="ESR49613.1"/>
    <property type="molecule type" value="Genomic_DNA"/>
</dbReference>
<evidence type="ECO:0000313" key="2">
    <source>
        <dbReference type="EMBL" id="ESR49613.1"/>
    </source>
</evidence>
<reference evidence="2 3" key="1">
    <citation type="submission" date="2013-10" db="EMBL/GenBank/DDBJ databases">
        <authorList>
            <consortium name="International Citrus Genome Consortium"/>
            <person name="Jenkins J."/>
            <person name="Schmutz J."/>
            <person name="Prochnik S."/>
            <person name="Rokhsar D."/>
            <person name="Gmitter F."/>
            <person name="Ollitrault P."/>
            <person name="Machado M."/>
            <person name="Talon M."/>
            <person name="Wincker P."/>
            <person name="Jaillon O."/>
            <person name="Morgante M."/>
        </authorList>
    </citation>
    <scope>NUCLEOTIDE SEQUENCE</scope>
    <source>
        <strain evidence="3">cv. Clemenules</strain>
    </source>
</reference>
<proteinExistence type="predicted"/>
<dbReference type="STRING" id="85681.V4SP72"/>
<feature type="compositionally biased region" description="Gly residues" evidence="1">
    <location>
        <begin position="250"/>
        <end position="270"/>
    </location>
</feature>
<evidence type="ECO:0000313" key="3">
    <source>
        <dbReference type="Proteomes" id="UP000030687"/>
    </source>
</evidence>
<dbReference type="GO" id="GO:0009536">
    <property type="term" value="C:plastid"/>
    <property type="evidence" value="ECO:0007669"/>
    <property type="project" value="TreeGrafter"/>
</dbReference>
<dbReference type="Gramene" id="ESR49613">
    <property type="protein sequence ID" value="ESR49613"/>
    <property type="gene ID" value="CICLE_v10032212mg"/>
</dbReference>
<dbReference type="Pfam" id="PF12843">
    <property type="entry name" value="QSregVF_b"/>
    <property type="match status" value="1"/>
</dbReference>
<protein>
    <submittedName>
        <fullName evidence="2">Uncharacterized protein</fullName>
    </submittedName>
</protein>
<feature type="region of interest" description="Disordered" evidence="1">
    <location>
        <begin position="233"/>
        <end position="289"/>
    </location>
</feature>
<keyword evidence="3" id="KW-1185">Reference proteome</keyword>
<dbReference type="InParanoid" id="V4SP72"/>
<dbReference type="AlphaFoldDB" id="V4SP72"/>
<dbReference type="PANTHER" id="PTHR38357">
    <property type="entry name" value="EXPRESSED PROTEIN"/>
    <property type="match status" value="1"/>
</dbReference>
<dbReference type="FunCoup" id="V4SP72">
    <property type="interactions" value="535"/>
</dbReference>
<dbReference type="Proteomes" id="UP000030687">
    <property type="component" value="Unassembled WGS sequence"/>
</dbReference>
<dbReference type="OMA" id="DKRMERR"/>
<organism evidence="2 3">
    <name type="scientific">Citrus clementina</name>
    <name type="common">Clementine</name>
    <name type="synonym">Citrus deliciosa x Citrus sinensis</name>
    <dbReference type="NCBI Taxonomy" id="85681"/>
    <lineage>
        <taxon>Eukaryota</taxon>
        <taxon>Viridiplantae</taxon>
        <taxon>Streptophyta</taxon>
        <taxon>Embryophyta</taxon>
        <taxon>Tracheophyta</taxon>
        <taxon>Spermatophyta</taxon>
        <taxon>Magnoliopsida</taxon>
        <taxon>eudicotyledons</taxon>
        <taxon>Gunneridae</taxon>
        <taxon>Pentapetalae</taxon>
        <taxon>rosids</taxon>
        <taxon>malvids</taxon>
        <taxon>Sapindales</taxon>
        <taxon>Rutaceae</taxon>
        <taxon>Aurantioideae</taxon>
        <taxon>Citrus</taxon>
    </lineage>
</organism>
<accession>V4SP72</accession>
<sequence>MATSVSINSFCPPHTIFPLMSSPYLQSHLCPKTSSFSMTHHFLLHTSLIAQSSSSTFSTLSCSFKPHKIPIITNNPKTIPATDRVIDFGKYKGKMLGTLPSNYLKWVSKNLRAQDFEHWAMLADQVLQDPVYKDRIEWEFAENVLTGNSNDVNKNKNMATNESSVSRLLELSQRFGWDNEDRVGWSKLNFELLGTSKGGRIPRISERKVAKETLKVQKKERFGGLLLSESEERRRERRMRVKEKVSGVKIGNGNGDGNGGGGGGGGGGGSSLRSEKRDQDLTVEIHNPFPGREAHLKKVMSRKRFL</sequence>
<dbReference type="PANTHER" id="PTHR38357:SF1">
    <property type="entry name" value="EXPRESSED PROTEIN"/>
    <property type="match status" value="1"/>
</dbReference>
<gene>
    <name evidence="2" type="ORF">CICLE_v10032212mg</name>
</gene>
<dbReference type="KEGG" id="cic:CICLE_v10032212mg"/>
<name>V4SP72_CITCL</name>
<dbReference type="InterPro" id="IPR024530">
    <property type="entry name" value="QSregVF_b"/>
</dbReference>
<dbReference type="OrthoDB" id="1897217at2759"/>